<dbReference type="PANTHER" id="PTHR30055">
    <property type="entry name" value="HTH-TYPE TRANSCRIPTIONAL REGULATOR RUTR"/>
    <property type="match status" value="1"/>
</dbReference>
<dbReference type="SUPFAM" id="SSF46689">
    <property type="entry name" value="Homeodomain-like"/>
    <property type="match status" value="1"/>
</dbReference>
<feature type="domain" description="HTH tetR-type" evidence="3">
    <location>
        <begin position="7"/>
        <end position="67"/>
    </location>
</feature>
<accession>M3UGF5</accession>
<dbReference type="AlphaFoldDB" id="M3UGF5"/>
<dbReference type="GO" id="GO:0000976">
    <property type="term" value="F:transcription cis-regulatory region binding"/>
    <property type="evidence" value="ECO:0007669"/>
    <property type="project" value="TreeGrafter"/>
</dbReference>
<dbReference type="InterPro" id="IPR041583">
    <property type="entry name" value="TetR_C_31"/>
</dbReference>
<dbReference type="PROSITE" id="PS50977">
    <property type="entry name" value="HTH_TETR_2"/>
    <property type="match status" value="1"/>
</dbReference>
<protein>
    <submittedName>
        <fullName evidence="4">Putative TetR family transcriptional regulator</fullName>
    </submittedName>
</protein>
<keyword evidence="1 2" id="KW-0238">DNA-binding</keyword>
<evidence type="ECO:0000313" key="5">
    <source>
        <dbReference type="Proteomes" id="UP000035009"/>
    </source>
</evidence>
<dbReference type="Proteomes" id="UP000035009">
    <property type="component" value="Unassembled WGS sequence"/>
</dbReference>
<evidence type="ECO:0000259" key="3">
    <source>
        <dbReference type="PROSITE" id="PS50977"/>
    </source>
</evidence>
<evidence type="ECO:0000256" key="2">
    <source>
        <dbReference type="PROSITE-ProRule" id="PRU00335"/>
    </source>
</evidence>
<dbReference type="SUPFAM" id="SSF48498">
    <property type="entry name" value="Tetracyclin repressor-like, C-terminal domain"/>
    <property type="match status" value="1"/>
</dbReference>
<dbReference type="eggNOG" id="COG1309">
    <property type="taxonomic scope" value="Bacteria"/>
</dbReference>
<gene>
    <name evidence="4" type="ORF">GM1_003_00930</name>
</gene>
<evidence type="ECO:0000256" key="1">
    <source>
        <dbReference type="ARBA" id="ARBA00023125"/>
    </source>
</evidence>
<evidence type="ECO:0000313" key="4">
    <source>
        <dbReference type="EMBL" id="GAC78355.1"/>
    </source>
</evidence>
<sequence length="200" mass="21905">MVYVESGERRRQVIDAARVALMREGVGRVSMRVVAAEAGIPLGTLQYVFPTKLGLLEAVIDDLVDEIARVLRASGSVESGLENSIREGVRTFWSRLVVEHADLQLLQYELVTHALRTPGLQELPRRQYDSYVDAVTSWFTAAADRSGETAALEFSQLARLLVGGIDGLLLQSVVNPDNARSERDLERVIDMVVAVAGISA</sequence>
<dbReference type="PANTHER" id="PTHR30055:SF231">
    <property type="entry name" value="TRANSCRIPTIONAL REGULATORY PROTEIN (PROBABLY DEOR-FAMILY)-RELATED"/>
    <property type="match status" value="1"/>
</dbReference>
<dbReference type="InterPro" id="IPR050109">
    <property type="entry name" value="HTH-type_TetR-like_transc_reg"/>
</dbReference>
<dbReference type="Pfam" id="PF17940">
    <property type="entry name" value="TetR_C_31"/>
    <property type="match status" value="1"/>
</dbReference>
<dbReference type="Pfam" id="PF00440">
    <property type="entry name" value="TetR_N"/>
    <property type="match status" value="1"/>
</dbReference>
<dbReference type="OrthoDB" id="5242433at2"/>
<dbReference type="InterPro" id="IPR009057">
    <property type="entry name" value="Homeodomain-like_sf"/>
</dbReference>
<dbReference type="Gene3D" id="1.10.357.10">
    <property type="entry name" value="Tetracycline Repressor, domain 2"/>
    <property type="match status" value="1"/>
</dbReference>
<keyword evidence="5" id="KW-1185">Reference proteome</keyword>
<dbReference type="EMBL" id="BAOP01000003">
    <property type="protein sequence ID" value="GAC78355.1"/>
    <property type="molecule type" value="Genomic_DNA"/>
</dbReference>
<dbReference type="InterPro" id="IPR036271">
    <property type="entry name" value="Tet_transcr_reg_TetR-rel_C_sf"/>
</dbReference>
<dbReference type="STRING" id="410332.SAMN04488550_2338"/>
<dbReference type="RefSeq" id="WP_008376311.1">
    <property type="nucleotide sequence ID" value="NZ_BAOP01000003.1"/>
</dbReference>
<dbReference type="InterPro" id="IPR001647">
    <property type="entry name" value="HTH_TetR"/>
</dbReference>
<feature type="DNA-binding region" description="H-T-H motif" evidence="2">
    <location>
        <begin position="30"/>
        <end position="49"/>
    </location>
</feature>
<organism evidence="4 5">
    <name type="scientific">Gordonia malaquae NBRC 108250</name>
    <dbReference type="NCBI Taxonomy" id="1223542"/>
    <lineage>
        <taxon>Bacteria</taxon>
        <taxon>Bacillati</taxon>
        <taxon>Actinomycetota</taxon>
        <taxon>Actinomycetes</taxon>
        <taxon>Mycobacteriales</taxon>
        <taxon>Gordoniaceae</taxon>
        <taxon>Gordonia</taxon>
    </lineage>
</organism>
<reference evidence="4 5" key="1">
    <citation type="submission" date="2013-02" db="EMBL/GenBank/DDBJ databases">
        <title>Whole genome shotgun sequence of Gordonia malaquae NBRC 108250.</title>
        <authorList>
            <person name="Yoshida I."/>
            <person name="Hosoyama A."/>
            <person name="Tsuchikane K."/>
            <person name="Ando Y."/>
            <person name="Baba S."/>
            <person name="Ohji S."/>
            <person name="Hamada M."/>
            <person name="Tamura T."/>
            <person name="Yamazoe A."/>
            <person name="Yamazaki S."/>
            <person name="Fujita N."/>
        </authorList>
    </citation>
    <scope>NUCLEOTIDE SEQUENCE [LARGE SCALE GENOMIC DNA]</scope>
    <source>
        <strain evidence="4 5">NBRC 108250</strain>
    </source>
</reference>
<proteinExistence type="predicted"/>
<comment type="caution">
    <text evidence="4">The sequence shown here is derived from an EMBL/GenBank/DDBJ whole genome shotgun (WGS) entry which is preliminary data.</text>
</comment>
<dbReference type="GO" id="GO:0003700">
    <property type="term" value="F:DNA-binding transcription factor activity"/>
    <property type="evidence" value="ECO:0007669"/>
    <property type="project" value="TreeGrafter"/>
</dbReference>
<name>M3UGF5_GORML</name>